<dbReference type="InterPro" id="IPR007055">
    <property type="entry name" value="BON_dom"/>
</dbReference>
<dbReference type="PANTHER" id="PTHR30332">
    <property type="entry name" value="PROBABLE GENERAL SECRETION PATHWAY PROTEIN D"/>
    <property type="match status" value="1"/>
</dbReference>
<feature type="domain" description="BON" evidence="3">
    <location>
        <begin position="160"/>
        <end position="216"/>
    </location>
</feature>
<organism evidence="5 6">
    <name type="scientific">Consotaella salsifontis</name>
    <dbReference type="NCBI Taxonomy" id="1365950"/>
    <lineage>
        <taxon>Bacteria</taxon>
        <taxon>Pseudomonadati</taxon>
        <taxon>Pseudomonadota</taxon>
        <taxon>Alphaproteobacteria</taxon>
        <taxon>Hyphomicrobiales</taxon>
        <taxon>Aurantimonadaceae</taxon>
        <taxon>Consotaella</taxon>
    </lineage>
</organism>
<dbReference type="Pfam" id="PF00263">
    <property type="entry name" value="Secretin"/>
    <property type="match status" value="1"/>
</dbReference>
<evidence type="ECO:0000259" key="2">
    <source>
        <dbReference type="Pfam" id="PF00263"/>
    </source>
</evidence>
<proteinExistence type="inferred from homology"/>
<evidence type="ECO:0000259" key="3">
    <source>
        <dbReference type="Pfam" id="PF04972"/>
    </source>
</evidence>
<dbReference type="EMBL" id="FUXL01000004">
    <property type="protein sequence ID" value="SJZ95369.1"/>
    <property type="molecule type" value="Genomic_DNA"/>
</dbReference>
<dbReference type="InterPro" id="IPR050810">
    <property type="entry name" value="Bact_Secretion_Sys_Channel"/>
</dbReference>
<feature type="domain" description="Type II/III secretion system secretin-like" evidence="2">
    <location>
        <begin position="314"/>
        <end position="474"/>
    </location>
</feature>
<dbReference type="Pfam" id="PF13629">
    <property type="entry name" value="T2SS-T3SS_pil_N"/>
    <property type="match status" value="1"/>
</dbReference>
<evidence type="ECO:0000313" key="5">
    <source>
        <dbReference type="EMBL" id="SJZ95369.1"/>
    </source>
</evidence>
<name>A0A1T4PVA2_9HYPH</name>
<comment type="similarity">
    <text evidence="1">Belongs to the bacterial secretin family.</text>
</comment>
<dbReference type="InterPro" id="IPR001775">
    <property type="entry name" value="GspD/PilQ"/>
</dbReference>
<dbReference type="InterPro" id="IPR004846">
    <property type="entry name" value="T2SS/T3SS_dom"/>
</dbReference>
<dbReference type="GO" id="GO:0009306">
    <property type="term" value="P:protein secretion"/>
    <property type="evidence" value="ECO:0007669"/>
    <property type="project" value="InterPro"/>
</dbReference>
<dbReference type="GO" id="GO:0015627">
    <property type="term" value="C:type II protein secretion system complex"/>
    <property type="evidence" value="ECO:0007669"/>
    <property type="project" value="TreeGrafter"/>
</dbReference>
<protein>
    <submittedName>
        <fullName evidence="5">Pilus assembly protein CpaC</fullName>
    </submittedName>
</protein>
<dbReference type="InterPro" id="IPR032789">
    <property type="entry name" value="T2SS-T3SS_pil_N"/>
</dbReference>
<sequence>MTGGRAISAKEANEDAARRADLAWRAAGEGCVVEEFGNQIRTSASPPTRRRRMVAILAFLLFALPQLSPAFAQQRAVSIGNGQMTRVVVRPNATLTITTDRPFANLVVGNSSVADVVPLSERSFYIQGRTSGTTNISIFNDGDGLLGVLDTRVSMDFSDVSEAIKAAVPSSRVTVSNFNDRIHLSGTVDSAPDVTRVVEIAQQFSAQPVINALAVAATQQVALEVRVLEARRSAGRDLGVNFRVRGGTSLGVTGSRLRLNVPKDGNTAGTDNYLGVVSQLDADAERNSQGTPFGSLVAQVLEGAGVKVDMIINALEAKGLARRLAQPNLTTVSGEKASFHAGGEVPIQTVVSNGNTTATQTDYRPYGVRLEFLPTVLDRGLINLRIMTEVSEIDPSVTVNGNPGFTSRKAQTVIELRDGQSFALAGLLQTVNAKTIEQMPWLGNLPVLGALFRSTSYKKNESDLVVVVTPHLVRPARPDEQLRSPLDDTVPSNDFELFALGLMEVDKSMIEGFKNGTGIEGPYGHLLDIDGEDGHVAAQQP</sequence>
<dbReference type="PRINTS" id="PR00811">
    <property type="entry name" value="BCTERIALGSPD"/>
</dbReference>
<accession>A0A1T4PVA2</accession>
<reference evidence="5 6" key="1">
    <citation type="submission" date="2017-02" db="EMBL/GenBank/DDBJ databases">
        <authorList>
            <person name="Peterson S.W."/>
        </authorList>
    </citation>
    <scope>NUCLEOTIDE SEQUENCE [LARGE SCALE GENOMIC DNA]</scope>
    <source>
        <strain evidence="5 6">USBA 369</strain>
    </source>
</reference>
<dbReference type="AlphaFoldDB" id="A0A1T4PVA2"/>
<dbReference type="Proteomes" id="UP000190135">
    <property type="component" value="Unassembled WGS sequence"/>
</dbReference>
<keyword evidence="6" id="KW-1185">Reference proteome</keyword>
<dbReference type="Pfam" id="PF04972">
    <property type="entry name" value="BON"/>
    <property type="match status" value="1"/>
</dbReference>
<dbReference type="STRING" id="1365950.SAMN05428963_104181"/>
<feature type="domain" description="Pilus formation protein N-terminal" evidence="4">
    <location>
        <begin position="87"/>
        <end position="153"/>
    </location>
</feature>
<evidence type="ECO:0000313" key="6">
    <source>
        <dbReference type="Proteomes" id="UP000190135"/>
    </source>
</evidence>
<dbReference type="PANTHER" id="PTHR30332:SF17">
    <property type="entry name" value="TYPE IV PILIATION SYSTEM PROTEIN DR_0774-RELATED"/>
    <property type="match status" value="1"/>
</dbReference>
<evidence type="ECO:0000259" key="4">
    <source>
        <dbReference type="Pfam" id="PF13629"/>
    </source>
</evidence>
<evidence type="ECO:0000256" key="1">
    <source>
        <dbReference type="RuleBase" id="RU004003"/>
    </source>
</evidence>
<gene>
    <name evidence="5" type="ORF">SAMN05428963_104181</name>
</gene>